<feature type="domain" description="EF-hand" evidence="9">
    <location>
        <begin position="58"/>
        <end position="93"/>
    </location>
</feature>
<evidence type="ECO:0000256" key="6">
    <source>
        <dbReference type="ARBA" id="ARBA00022989"/>
    </source>
</evidence>
<comment type="caution">
    <text evidence="10">The sequence shown here is derived from an EMBL/GenBank/DDBJ whole genome shotgun (WGS) entry which is preliminary data.</text>
</comment>
<dbReference type="GO" id="GO:0005509">
    <property type="term" value="F:calcium ion binding"/>
    <property type="evidence" value="ECO:0007669"/>
    <property type="project" value="InterPro"/>
</dbReference>
<keyword evidence="4" id="KW-0812">Transmembrane</keyword>
<evidence type="ECO:0000256" key="8">
    <source>
        <dbReference type="SAM" id="SignalP"/>
    </source>
</evidence>
<dbReference type="GO" id="GO:0016020">
    <property type="term" value="C:membrane"/>
    <property type="evidence" value="ECO:0007669"/>
    <property type="project" value="UniProtKB-SubCell"/>
</dbReference>
<dbReference type="PROSITE" id="PS50222">
    <property type="entry name" value="EF_HAND_2"/>
    <property type="match status" value="1"/>
</dbReference>
<dbReference type="Proteomes" id="UP000626109">
    <property type="component" value="Unassembled WGS sequence"/>
</dbReference>
<keyword evidence="3" id="KW-0808">Transferase</keyword>
<keyword evidence="5" id="KW-0735">Signal-anchor</keyword>
<reference evidence="10" key="1">
    <citation type="submission" date="2021-02" db="EMBL/GenBank/DDBJ databases">
        <authorList>
            <person name="Dougan E. K."/>
            <person name="Rhodes N."/>
            <person name="Thang M."/>
            <person name="Chan C."/>
        </authorList>
    </citation>
    <scope>NUCLEOTIDE SEQUENCE</scope>
</reference>
<evidence type="ECO:0000256" key="2">
    <source>
        <dbReference type="ARBA" id="ARBA00022676"/>
    </source>
</evidence>
<evidence type="ECO:0000256" key="5">
    <source>
        <dbReference type="ARBA" id="ARBA00022968"/>
    </source>
</evidence>
<keyword evidence="6" id="KW-1133">Transmembrane helix</keyword>
<comment type="subcellular location">
    <subcellularLocation>
        <location evidence="1">Membrane</location>
        <topology evidence="1">Single-pass type II membrane protein</topology>
    </subcellularLocation>
</comment>
<gene>
    <name evidence="10" type="ORF">PGLA2088_LOCUS51492</name>
</gene>
<evidence type="ECO:0000256" key="4">
    <source>
        <dbReference type="ARBA" id="ARBA00022692"/>
    </source>
</evidence>
<evidence type="ECO:0000259" key="9">
    <source>
        <dbReference type="PROSITE" id="PS50222"/>
    </source>
</evidence>
<keyword evidence="2" id="KW-0328">Glycosyltransferase</keyword>
<feature type="signal peptide" evidence="8">
    <location>
        <begin position="1"/>
        <end position="28"/>
    </location>
</feature>
<feature type="chain" id="PRO_5032663983" description="EF-hand domain-containing protein" evidence="8">
    <location>
        <begin position="29"/>
        <end position="436"/>
    </location>
</feature>
<name>A0A813M1E2_POLGL</name>
<sequence>MTQVKFAAGCTLLVALHTLSGVAKDVSCDTSSNCSANDDDEASLVALRARGSRQPKLGFDEKVQEIFKQLDTNEDGALQRDEALEAGLQLIRGSAPTSVLGSIPDKNELQALWGDSVHGELNLDEFMQAAELARSSSELDRMLWWKKTTTTTATWLSKTLTPQPVAAVVYSIGTGNHSAARLGLQACLSTWASNLPAGALQIIGRDQPAEMIYSATAWDPAPECEDSHAGGACKDAVGLVKGYKSGTGWVVLLGDDNYVFPHRLELALAQFDPQEPRVLGIPGCSAAQCSAGGLCGGGGQVFSSGALELMIRASGVEAFLAEQKKEAEEVGNFGDLANCRVASNRSLHVQELLGLHGWAESNEELAKDSLEALTFHYITPAQMFQVQKSLDSMPSALMETGRLSTSEYVQRYQQAKLKHVNEQQQRRTSLSALHRS</sequence>
<dbReference type="EMBL" id="CAJNNW010037662">
    <property type="protein sequence ID" value="CAE8743631.1"/>
    <property type="molecule type" value="Genomic_DNA"/>
</dbReference>
<keyword evidence="8" id="KW-0732">Signal</keyword>
<evidence type="ECO:0000313" key="10">
    <source>
        <dbReference type="EMBL" id="CAE8743631.1"/>
    </source>
</evidence>
<dbReference type="InterPro" id="IPR011992">
    <property type="entry name" value="EF-hand-dom_pair"/>
</dbReference>
<accession>A0A813M1E2</accession>
<keyword evidence="7" id="KW-0472">Membrane</keyword>
<organism evidence="10 11">
    <name type="scientific">Polarella glacialis</name>
    <name type="common">Dinoflagellate</name>
    <dbReference type="NCBI Taxonomy" id="89957"/>
    <lineage>
        <taxon>Eukaryota</taxon>
        <taxon>Sar</taxon>
        <taxon>Alveolata</taxon>
        <taxon>Dinophyceae</taxon>
        <taxon>Suessiales</taxon>
        <taxon>Suessiaceae</taxon>
        <taxon>Polarella</taxon>
    </lineage>
</organism>
<proteinExistence type="predicted"/>
<evidence type="ECO:0000256" key="1">
    <source>
        <dbReference type="ARBA" id="ARBA00004606"/>
    </source>
</evidence>
<dbReference type="AlphaFoldDB" id="A0A813M1E2"/>
<evidence type="ECO:0000313" key="11">
    <source>
        <dbReference type="Proteomes" id="UP000626109"/>
    </source>
</evidence>
<dbReference type="SUPFAM" id="SSF47473">
    <property type="entry name" value="EF-hand"/>
    <property type="match status" value="1"/>
</dbReference>
<dbReference type="Pfam" id="PF02434">
    <property type="entry name" value="Fringe"/>
    <property type="match status" value="1"/>
</dbReference>
<evidence type="ECO:0000256" key="7">
    <source>
        <dbReference type="ARBA" id="ARBA00023136"/>
    </source>
</evidence>
<protein>
    <recommendedName>
        <fullName evidence="9">EF-hand domain-containing protein</fullName>
    </recommendedName>
</protein>
<dbReference type="GO" id="GO:0016757">
    <property type="term" value="F:glycosyltransferase activity"/>
    <property type="evidence" value="ECO:0007669"/>
    <property type="project" value="UniProtKB-KW"/>
</dbReference>
<dbReference type="InterPro" id="IPR002048">
    <property type="entry name" value="EF_hand_dom"/>
</dbReference>
<evidence type="ECO:0000256" key="3">
    <source>
        <dbReference type="ARBA" id="ARBA00022679"/>
    </source>
</evidence>
<dbReference type="InterPro" id="IPR003378">
    <property type="entry name" value="Fringe-like_glycosylTrfase"/>
</dbReference>
<dbReference type="Gene3D" id="3.90.550.50">
    <property type="match status" value="1"/>
</dbReference>
<dbReference type="Gene3D" id="1.10.238.10">
    <property type="entry name" value="EF-hand"/>
    <property type="match status" value="1"/>
</dbReference>